<sequence length="557" mass="64391">MFKKIQFHSPKLTFNIARLHSCCILLALICLQGFAYQVEENYEALDAELSNRNEYVNEKYTHIQELKDKANRLLLASNDEALYTTYVNLYEAYSSFQFDSAYYFLDKAKVTAKTIGDSLKIQQIKIKEGFVLMSSGLFKEAIDTLNTITVTNLNKALKFDYYAVKARTFYDLADYTADGRFSITYTRYGNKLLDSALQFTSKTAQNYWSTIGLKHIRQQEWDKAEHAFTHLINAFSLDPKTYAISVSSLAYVYDVMGKENLCIDYLIKAALTDVKAAIKETVALRVLASKLYEEGKIEKANAYINIAMEDANFYNARHRKMAISSILPIIEKAQILKTEEQKHRLTIAVIALSILAVAVVIFLIIIFKNLKERNASRKSLAENNKKLQELNTHLREADSVKQEYIAYFLRASSDFIKKIDYIQKSTLQKIITKRQDEAVKSLKKLSVKKERTILFTQFDEIFLKLFPNFKQEYYKLFPETEETILKGENTLNTEMRIFALYRLGVQDSHQVAEFLDLSVATIYTYKARIKSRSYYKKDFEDRIMAIKQLYTDNAGLA</sequence>
<dbReference type="Pfam" id="PF19904">
    <property type="entry name" value="DUF6377"/>
    <property type="match status" value="1"/>
</dbReference>
<evidence type="ECO:0000256" key="1">
    <source>
        <dbReference type="SAM" id="Coils"/>
    </source>
</evidence>
<dbReference type="RefSeq" id="WP_093024618.1">
    <property type="nucleotide sequence ID" value="NZ_FPBK01000004.1"/>
</dbReference>
<keyword evidence="1" id="KW-0175">Coiled coil</keyword>
<evidence type="ECO:0000313" key="5">
    <source>
        <dbReference type="EMBL" id="SFU46863.1"/>
    </source>
</evidence>
<dbReference type="AlphaFoldDB" id="A0A1I7GEM3"/>
<feature type="signal peptide" evidence="3">
    <location>
        <begin position="1"/>
        <end position="35"/>
    </location>
</feature>
<keyword evidence="3" id="KW-0732">Signal</keyword>
<evidence type="ECO:0000256" key="2">
    <source>
        <dbReference type="SAM" id="Phobius"/>
    </source>
</evidence>
<keyword evidence="6" id="KW-1185">Reference proteome</keyword>
<dbReference type="Proteomes" id="UP000199138">
    <property type="component" value="Unassembled WGS sequence"/>
</dbReference>
<dbReference type="STRING" id="1224947.SAMN05216480_104155"/>
<dbReference type="SUPFAM" id="SSF48452">
    <property type="entry name" value="TPR-like"/>
    <property type="match status" value="1"/>
</dbReference>
<dbReference type="Gene3D" id="1.25.40.10">
    <property type="entry name" value="Tetratricopeptide repeat domain"/>
    <property type="match status" value="1"/>
</dbReference>
<evidence type="ECO:0000259" key="4">
    <source>
        <dbReference type="Pfam" id="PF19904"/>
    </source>
</evidence>
<accession>A0A1I7GEM3</accession>
<protein>
    <recommendedName>
        <fullName evidence="4">DUF6377 domain-containing protein</fullName>
    </recommendedName>
</protein>
<feature type="domain" description="DUF6377" evidence="4">
    <location>
        <begin position="273"/>
        <end position="512"/>
    </location>
</feature>
<keyword evidence="2" id="KW-1133">Transmembrane helix</keyword>
<proteinExistence type="predicted"/>
<feature type="coiled-coil region" evidence="1">
    <location>
        <begin position="370"/>
        <end position="403"/>
    </location>
</feature>
<evidence type="ECO:0000256" key="3">
    <source>
        <dbReference type="SAM" id="SignalP"/>
    </source>
</evidence>
<dbReference type="OrthoDB" id="1044679at2"/>
<organism evidence="5 6">
    <name type="scientific">Pustulibacterium marinum</name>
    <dbReference type="NCBI Taxonomy" id="1224947"/>
    <lineage>
        <taxon>Bacteria</taxon>
        <taxon>Pseudomonadati</taxon>
        <taxon>Bacteroidota</taxon>
        <taxon>Flavobacteriia</taxon>
        <taxon>Flavobacteriales</taxon>
        <taxon>Flavobacteriaceae</taxon>
        <taxon>Pustulibacterium</taxon>
    </lineage>
</organism>
<keyword evidence="2" id="KW-0812">Transmembrane</keyword>
<name>A0A1I7GEM3_9FLAO</name>
<reference evidence="5 6" key="1">
    <citation type="submission" date="2016-10" db="EMBL/GenBank/DDBJ databases">
        <authorList>
            <person name="de Groot N.N."/>
        </authorList>
    </citation>
    <scope>NUCLEOTIDE SEQUENCE [LARGE SCALE GENOMIC DNA]</scope>
    <source>
        <strain evidence="5 6">CGMCC 1.12333</strain>
    </source>
</reference>
<evidence type="ECO:0000313" key="6">
    <source>
        <dbReference type="Proteomes" id="UP000199138"/>
    </source>
</evidence>
<keyword evidence="2" id="KW-0472">Membrane</keyword>
<dbReference type="InterPro" id="IPR011990">
    <property type="entry name" value="TPR-like_helical_dom_sf"/>
</dbReference>
<feature type="chain" id="PRO_5011505367" description="DUF6377 domain-containing protein" evidence="3">
    <location>
        <begin position="36"/>
        <end position="557"/>
    </location>
</feature>
<dbReference type="InterPro" id="IPR045957">
    <property type="entry name" value="DUF6377"/>
</dbReference>
<gene>
    <name evidence="5" type="ORF">SAMN05216480_104155</name>
</gene>
<dbReference type="EMBL" id="FPBK01000004">
    <property type="protein sequence ID" value="SFU46863.1"/>
    <property type="molecule type" value="Genomic_DNA"/>
</dbReference>
<feature type="transmembrane region" description="Helical" evidence="2">
    <location>
        <begin position="345"/>
        <end position="367"/>
    </location>
</feature>